<dbReference type="InterPro" id="IPR057023">
    <property type="entry name" value="PTP-SAK"/>
</dbReference>
<dbReference type="Gene3D" id="3.90.190.10">
    <property type="entry name" value="Protein tyrosine phosphatase superfamily"/>
    <property type="match status" value="1"/>
</dbReference>
<dbReference type="InterPro" id="IPR027417">
    <property type="entry name" value="P-loop_NTPase"/>
</dbReference>
<dbReference type="InterPro" id="IPR015854">
    <property type="entry name" value="ABC_transpr_LolD-like"/>
</dbReference>
<dbReference type="Proteomes" id="UP001595886">
    <property type="component" value="Unassembled WGS sequence"/>
</dbReference>
<dbReference type="PROSITE" id="PS50893">
    <property type="entry name" value="ABC_TRANSPORTER_2"/>
    <property type="match status" value="1"/>
</dbReference>
<feature type="domain" description="ABC transporter" evidence="5">
    <location>
        <begin position="24"/>
        <end position="257"/>
    </location>
</feature>
<keyword evidence="1" id="KW-0547">Nucleotide-binding</keyword>
<dbReference type="EMBL" id="JBHSHD010000016">
    <property type="protein sequence ID" value="MFC4822386.1"/>
    <property type="molecule type" value="Genomic_DNA"/>
</dbReference>
<dbReference type="SMART" id="SM00382">
    <property type="entry name" value="AAA"/>
    <property type="match status" value="1"/>
</dbReference>
<evidence type="ECO:0000313" key="6">
    <source>
        <dbReference type="EMBL" id="MFC4822386.1"/>
    </source>
</evidence>
<dbReference type="InterPro" id="IPR016130">
    <property type="entry name" value="Tyr_Pase_AS"/>
</dbReference>
<dbReference type="RefSeq" id="WP_380022663.1">
    <property type="nucleotide sequence ID" value="NZ_JBHSHD010000016.1"/>
</dbReference>
<proteinExistence type="predicted"/>
<keyword evidence="3 6" id="KW-0067">ATP-binding</keyword>
<dbReference type="InterPro" id="IPR029021">
    <property type="entry name" value="Prot-tyrosine_phosphatase-like"/>
</dbReference>
<accession>A0ABV9QZ46</accession>
<dbReference type="SUPFAM" id="SSF52540">
    <property type="entry name" value="P-loop containing nucleoside triphosphate hydrolases"/>
    <property type="match status" value="1"/>
</dbReference>
<dbReference type="PANTHER" id="PTHR24220">
    <property type="entry name" value="IMPORT ATP-BINDING PROTEIN"/>
    <property type="match status" value="1"/>
</dbReference>
<protein>
    <submittedName>
        <fullName evidence="6">ATP-binding cassette domain-containing protein</fullName>
    </submittedName>
</protein>
<evidence type="ECO:0000313" key="7">
    <source>
        <dbReference type="Proteomes" id="UP001595886"/>
    </source>
</evidence>
<evidence type="ECO:0000259" key="4">
    <source>
        <dbReference type="PROSITE" id="PS50056"/>
    </source>
</evidence>
<name>A0ABV9QZ46_9GAMM</name>
<keyword evidence="2" id="KW-0378">Hydrolase</keyword>
<dbReference type="Pfam" id="PF00005">
    <property type="entry name" value="ABC_tran"/>
    <property type="match status" value="1"/>
</dbReference>
<dbReference type="SUPFAM" id="SSF52799">
    <property type="entry name" value="(Phosphotyrosine protein) phosphatases II"/>
    <property type="match status" value="1"/>
</dbReference>
<dbReference type="InterPro" id="IPR000387">
    <property type="entry name" value="Tyr_Pase_dom"/>
</dbReference>
<dbReference type="PROSITE" id="PS00383">
    <property type="entry name" value="TYR_PHOSPHATASE_1"/>
    <property type="match status" value="1"/>
</dbReference>
<dbReference type="InterPro" id="IPR003593">
    <property type="entry name" value="AAA+_ATPase"/>
</dbReference>
<dbReference type="InterPro" id="IPR000242">
    <property type="entry name" value="PTP_cat"/>
</dbReference>
<dbReference type="SMART" id="SM00195">
    <property type="entry name" value="DSPc"/>
    <property type="match status" value="1"/>
</dbReference>
<keyword evidence="7" id="KW-1185">Reference proteome</keyword>
<dbReference type="InterPro" id="IPR020422">
    <property type="entry name" value="TYR_PHOSPHATASE_DUAL_dom"/>
</dbReference>
<dbReference type="PRINTS" id="PR00700">
    <property type="entry name" value="PRTYPHPHTASE"/>
</dbReference>
<dbReference type="GO" id="GO:0005524">
    <property type="term" value="F:ATP binding"/>
    <property type="evidence" value="ECO:0007669"/>
    <property type="project" value="UniProtKB-KW"/>
</dbReference>
<dbReference type="PANTHER" id="PTHR24220:SF684">
    <property type="entry name" value="FE(3+) IONS IMPORT ATP-BINDING PROTEIN FBPC"/>
    <property type="match status" value="1"/>
</dbReference>
<feature type="domain" description="Tyrosine specific protein phosphatases" evidence="4">
    <location>
        <begin position="376"/>
        <end position="440"/>
    </location>
</feature>
<organism evidence="6 7">
    <name type="scientific">Dokdonella ginsengisoli</name>
    <dbReference type="NCBI Taxonomy" id="363846"/>
    <lineage>
        <taxon>Bacteria</taxon>
        <taxon>Pseudomonadati</taxon>
        <taxon>Pseudomonadota</taxon>
        <taxon>Gammaproteobacteria</taxon>
        <taxon>Lysobacterales</taxon>
        <taxon>Rhodanobacteraceae</taxon>
        <taxon>Dokdonella</taxon>
    </lineage>
</organism>
<evidence type="ECO:0000256" key="3">
    <source>
        <dbReference type="ARBA" id="ARBA00022840"/>
    </source>
</evidence>
<reference evidence="7" key="1">
    <citation type="journal article" date="2019" name="Int. J. Syst. Evol. Microbiol.">
        <title>The Global Catalogue of Microorganisms (GCM) 10K type strain sequencing project: providing services to taxonomists for standard genome sequencing and annotation.</title>
        <authorList>
            <consortium name="The Broad Institute Genomics Platform"/>
            <consortium name="The Broad Institute Genome Sequencing Center for Infectious Disease"/>
            <person name="Wu L."/>
            <person name="Ma J."/>
        </authorList>
    </citation>
    <scope>NUCLEOTIDE SEQUENCE [LARGE SCALE GENOMIC DNA]</scope>
    <source>
        <strain evidence="7">CCUG 30340</strain>
    </source>
</reference>
<gene>
    <name evidence="6" type="ORF">ACFO6Q_18825</name>
</gene>
<evidence type="ECO:0000256" key="2">
    <source>
        <dbReference type="ARBA" id="ARBA00022801"/>
    </source>
</evidence>
<evidence type="ECO:0000256" key="1">
    <source>
        <dbReference type="ARBA" id="ARBA00022741"/>
    </source>
</evidence>
<dbReference type="InterPro" id="IPR003439">
    <property type="entry name" value="ABC_transporter-like_ATP-bd"/>
</dbReference>
<comment type="caution">
    <text evidence="6">The sequence shown here is derived from an EMBL/GenBank/DDBJ whole genome shotgun (WGS) entry which is preliminary data.</text>
</comment>
<dbReference type="PROSITE" id="PS50056">
    <property type="entry name" value="TYR_PHOSPHATASE_2"/>
    <property type="match status" value="1"/>
</dbReference>
<dbReference type="Gene3D" id="3.40.50.300">
    <property type="entry name" value="P-loop containing nucleotide triphosphate hydrolases"/>
    <property type="match status" value="1"/>
</dbReference>
<dbReference type="Pfam" id="PF22784">
    <property type="entry name" value="PTP-SAK"/>
    <property type="match status" value="1"/>
</dbReference>
<sequence>MDHAQRPPAPPDGAQNPRHANAILSLESYGVAFGQRVILAEIDFALPPRGVTGVMGPSGTGKSTLLRSLAGLNVSNSRFHSWGRAEFAGAVLGAGHVPSLVLQDPQHLGTSVLEALAGGLRSAVPGLSPLELRHRAAAELERLACGDLVAWLDRTVIDLPVGDRRRVAILREAVASPPLLMIDEPTTGLDDDSSAPVLELVRMLGRERCVLVVLHNQQHARAVAERILLLAGGRIQADADVTTFFEQPPTPLAEHFVRTGSCDVPSPDAQPEDLAEDAAAPPPLPLAAQIAVRAEAEYRGPRGFKWIVPGRVGSTPLPGAVVDIEHDLASLRVVGVTSLITLTRRDLPQESLRRHGLRNLHLPIYDRDAPAPWQMRMLARRMTTMLDRGEVLAVHCRAGIGRTGTILAGWLIAEGLTADAALDRIRRIDPAFVQTDEQEAFLHAFEAHLLSITPA</sequence>
<evidence type="ECO:0000259" key="5">
    <source>
        <dbReference type="PROSITE" id="PS50893"/>
    </source>
</evidence>